<dbReference type="EMBL" id="AP021906">
    <property type="protein sequence ID" value="BBP90537.1"/>
    <property type="molecule type" value="Genomic_DNA"/>
</dbReference>
<organism evidence="2 3">
    <name type="scientific">Bacillus safensis</name>
    <dbReference type="NCBI Taxonomy" id="561879"/>
    <lineage>
        <taxon>Bacteria</taxon>
        <taxon>Bacillati</taxon>
        <taxon>Bacillota</taxon>
        <taxon>Bacilli</taxon>
        <taxon>Bacillales</taxon>
        <taxon>Bacillaceae</taxon>
        <taxon>Bacillus</taxon>
    </lineage>
</organism>
<evidence type="ECO:0000313" key="3">
    <source>
        <dbReference type="Proteomes" id="UP000464658"/>
    </source>
</evidence>
<accession>A0A5S9MAL6</accession>
<evidence type="ECO:0000259" key="1">
    <source>
        <dbReference type="Pfam" id="PF07702"/>
    </source>
</evidence>
<feature type="domain" description="UbiC transcription regulator-associated" evidence="1">
    <location>
        <begin position="3"/>
        <end position="52"/>
    </location>
</feature>
<dbReference type="InterPro" id="IPR028978">
    <property type="entry name" value="Chorismate_lyase_/UTRA_dom_sf"/>
</dbReference>
<dbReference type="Proteomes" id="UP000464658">
    <property type="component" value="Chromosome"/>
</dbReference>
<dbReference type="GO" id="GO:0006355">
    <property type="term" value="P:regulation of DNA-templated transcription"/>
    <property type="evidence" value="ECO:0007669"/>
    <property type="project" value="InterPro"/>
</dbReference>
<protein>
    <recommendedName>
        <fullName evidence="1">UbiC transcription regulator-associated domain-containing protein</fullName>
    </recommendedName>
</protein>
<dbReference type="InterPro" id="IPR011663">
    <property type="entry name" value="UTRA"/>
</dbReference>
<dbReference type="Gene3D" id="3.40.1410.10">
    <property type="entry name" value="Chorismate lyase-like"/>
    <property type="match status" value="1"/>
</dbReference>
<dbReference type="SUPFAM" id="SSF64288">
    <property type="entry name" value="Chorismate lyase-like"/>
    <property type="match status" value="1"/>
</dbReference>
<name>A0A5S9MAL6_BACIA</name>
<sequence>MADKNVTTQIIHFDVHFPSEEVAAHLSIDSTTPVYDIIRLRLVDEEPYVLEKKNVYACQSH</sequence>
<proteinExistence type="predicted"/>
<dbReference type="Pfam" id="PF07702">
    <property type="entry name" value="UTRA"/>
    <property type="match status" value="1"/>
</dbReference>
<dbReference type="GO" id="GO:0003677">
    <property type="term" value="F:DNA binding"/>
    <property type="evidence" value="ECO:0007669"/>
    <property type="project" value="InterPro"/>
</dbReference>
<gene>
    <name evidence="2" type="ORF">BsIDN1_41550</name>
</gene>
<dbReference type="AlphaFoldDB" id="A0A5S9MAL6"/>
<reference evidence="2 3" key="1">
    <citation type="submission" date="2019-12" db="EMBL/GenBank/DDBJ databases">
        <title>Full genome sequence of a Bacillus safensis strain isolated from commercially available natto in Indonesia.</title>
        <authorList>
            <person name="Yoshida M."/>
            <person name="Uomi M."/>
            <person name="Waturangi D."/>
            <person name="Ekaputri J.J."/>
            <person name="Setiamarga D.H.E."/>
        </authorList>
    </citation>
    <scope>NUCLEOTIDE SEQUENCE [LARGE SCALE GENOMIC DNA]</scope>
    <source>
        <strain evidence="2 3">IDN1</strain>
    </source>
</reference>
<evidence type="ECO:0000313" key="2">
    <source>
        <dbReference type="EMBL" id="BBP90537.1"/>
    </source>
</evidence>